<comment type="caution">
    <text evidence="1">The sequence shown here is derived from an EMBL/GenBank/DDBJ whole genome shotgun (WGS) entry which is preliminary data.</text>
</comment>
<dbReference type="Proteomes" id="UP001519272">
    <property type="component" value="Unassembled WGS sequence"/>
</dbReference>
<accession>A0ABS4FMR9</accession>
<reference evidence="1 2" key="1">
    <citation type="submission" date="2021-03" db="EMBL/GenBank/DDBJ databases">
        <title>Genomic Encyclopedia of Type Strains, Phase IV (KMG-IV): sequencing the most valuable type-strain genomes for metagenomic binning, comparative biology and taxonomic classification.</title>
        <authorList>
            <person name="Goeker M."/>
        </authorList>
    </citation>
    <scope>NUCLEOTIDE SEQUENCE [LARGE SCALE GENOMIC DNA]</scope>
    <source>
        <strain evidence="1 2">DSM 14349</strain>
    </source>
</reference>
<protein>
    <submittedName>
        <fullName evidence="1">Uncharacterized protein</fullName>
    </submittedName>
</protein>
<organism evidence="1 2">
    <name type="scientific">Paenibacillus turicensis</name>
    <dbReference type="NCBI Taxonomy" id="160487"/>
    <lineage>
        <taxon>Bacteria</taxon>
        <taxon>Bacillati</taxon>
        <taxon>Bacillota</taxon>
        <taxon>Bacilli</taxon>
        <taxon>Bacillales</taxon>
        <taxon>Paenibacillaceae</taxon>
        <taxon>Paenibacillus</taxon>
    </lineage>
</organism>
<evidence type="ECO:0000313" key="2">
    <source>
        <dbReference type="Proteomes" id="UP001519272"/>
    </source>
</evidence>
<dbReference type="EMBL" id="JAGGKG010000002">
    <property type="protein sequence ID" value="MBP1903870.1"/>
    <property type="molecule type" value="Genomic_DNA"/>
</dbReference>
<gene>
    <name evidence="1" type="ORF">J2Z32_000487</name>
</gene>
<proteinExistence type="predicted"/>
<sequence>MQWALISIHALTQSATAPLISPYRTRVFRLKSAKELLKRFNYSKKMLKKPQTLVGQEVRRTRGFYVSLGFAPIQFIG</sequence>
<keyword evidence="2" id="KW-1185">Reference proteome</keyword>
<name>A0ABS4FMR9_9BACL</name>
<evidence type="ECO:0000313" key="1">
    <source>
        <dbReference type="EMBL" id="MBP1903870.1"/>
    </source>
</evidence>